<comment type="subcellular location">
    <subcellularLocation>
        <location evidence="1">Membrane</location>
        <topology evidence="1">Single-pass membrane protein</topology>
    </subcellularLocation>
</comment>
<protein>
    <submittedName>
        <fullName evidence="7">Uncharacterized protein</fullName>
    </submittedName>
</protein>
<keyword evidence="8" id="KW-1185">Reference proteome</keyword>
<evidence type="ECO:0000256" key="1">
    <source>
        <dbReference type="ARBA" id="ARBA00004167"/>
    </source>
</evidence>
<gene>
    <name evidence="7" type="ORF">LY89DRAFT_787351</name>
</gene>
<accession>A0A132BF07</accession>
<dbReference type="GO" id="GO:0016020">
    <property type="term" value="C:membrane"/>
    <property type="evidence" value="ECO:0007669"/>
    <property type="project" value="UniProtKB-SubCell"/>
</dbReference>
<organism evidence="7 8">
    <name type="scientific">Mollisia scopiformis</name>
    <name type="common">Conifer needle endophyte fungus</name>
    <name type="synonym">Phialocephala scopiformis</name>
    <dbReference type="NCBI Taxonomy" id="149040"/>
    <lineage>
        <taxon>Eukaryota</taxon>
        <taxon>Fungi</taxon>
        <taxon>Dikarya</taxon>
        <taxon>Ascomycota</taxon>
        <taxon>Pezizomycotina</taxon>
        <taxon>Leotiomycetes</taxon>
        <taxon>Helotiales</taxon>
        <taxon>Mollisiaceae</taxon>
        <taxon>Mollisia</taxon>
    </lineage>
</organism>
<evidence type="ECO:0000256" key="2">
    <source>
        <dbReference type="ARBA" id="ARBA00022692"/>
    </source>
</evidence>
<evidence type="ECO:0000313" key="8">
    <source>
        <dbReference type="Proteomes" id="UP000070700"/>
    </source>
</evidence>
<sequence>MSSTTEPSPSGTPSNCPYGFCGDYCLETSSSVCCTGSSSGNSSGTVQCGNNWFCSETPGQCCPSASQVYCSGADACIDASAGQTCCGPTWCPQNQTCASSGDRCCPNTQTVCATDWWLVPVSTSVTVISMTTTPTAHPTTTTSSKTGTSSTNTPTSTPSSSSGLGTGAKAGIAVGAIIAAVALVGLLLFFLRKRPNSRSRTGPMYAATGISEYEPATTYNNGGQEQTAYHSGYEPERRETIPLVTTTPPVHDEAYNPPEYPLQDEHPGQEIFSQHAPSYPTIPRE</sequence>
<evidence type="ECO:0000256" key="4">
    <source>
        <dbReference type="ARBA" id="ARBA00023136"/>
    </source>
</evidence>
<dbReference type="RefSeq" id="XP_018064642.1">
    <property type="nucleotide sequence ID" value="XM_018223065.1"/>
</dbReference>
<dbReference type="AlphaFoldDB" id="A0A132BF07"/>
<keyword evidence="3 6" id="KW-1133">Transmembrane helix</keyword>
<dbReference type="PANTHER" id="PTHR15549">
    <property type="entry name" value="PAIRED IMMUNOGLOBULIN-LIKE TYPE 2 RECEPTOR"/>
    <property type="match status" value="1"/>
</dbReference>
<name>A0A132BF07_MOLSC</name>
<reference evidence="7 8" key="1">
    <citation type="submission" date="2015-10" db="EMBL/GenBank/DDBJ databases">
        <title>Full genome of DAOMC 229536 Phialocephala scopiformis, a fungal endophyte of spruce producing the potent anti-insectan compound rugulosin.</title>
        <authorList>
            <consortium name="DOE Joint Genome Institute"/>
            <person name="Walker A.K."/>
            <person name="Frasz S.L."/>
            <person name="Seifert K.A."/>
            <person name="Miller J.D."/>
            <person name="Mondo S.J."/>
            <person name="Labutti K."/>
            <person name="Lipzen A."/>
            <person name="Dockter R."/>
            <person name="Kennedy M."/>
            <person name="Grigoriev I.V."/>
            <person name="Spatafora J.W."/>
        </authorList>
    </citation>
    <scope>NUCLEOTIDE SEQUENCE [LARGE SCALE GENOMIC DNA]</scope>
    <source>
        <strain evidence="7 8">CBS 120377</strain>
    </source>
</reference>
<dbReference type="Proteomes" id="UP000070700">
    <property type="component" value="Unassembled WGS sequence"/>
</dbReference>
<dbReference type="InParanoid" id="A0A132BF07"/>
<evidence type="ECO:0000256" key="3">
    <source>
        <dbReference type="ARBA" id="ARBA00022989"/>
    </source>
</evidence>
<feature type="region of interest" description="Disordered" evidence="5">
    <location>
        <begin position="244"/>
        <end position="285"/>
    </location>
</feature>
<evidence type="ECO:0000256" key="5">
    <source>
        <dbReference type="SAM" id="MobiDB-lite"/>
    </source>
</evidence>
<dbReference type="GO" id="GO:0071944">
    <property type="term" value="C:cell periphery"/>
    <property type="evidence" value="ECO:0007669"/>
    <property type="project" value="UniProtKB-ARBA"/>
</dbReference>
<dbReference type="KEGG" id="psco:LY89DRAFT_787351"/>
<feature type="region of interest" description="Disordered" evidence="5">
    <location>
        <begin position="133"/>
        <end position="165"/>
    </location>
</feature>
<dbReference type="OrthoDB" id="10524363at2759"/>
<dbReference type="EMBL" id="KQ947429">
    <property type="protein sequence ID" value="KUJ10287.1"/>
    <property type="molecule type" value="Genomic_DNA"/>
</dbReference>
<dbReference type="GeneID" id="28832791"/>
<keyword evidence="4 6" id="KW-0472">Membrane</keyword>
<evidence type="ECO:0000313" key="7">
    <source>
        <dbReference type="EMBL" id="KUJ10287.1"/>
    </source>
</evidence>
<feature type="transmembrane region" description="Helical" evidence="6">
    <location>
        <begin position="170"/>
        <end position="191"/>
    </location>
</feature>
<evidence type="ECO:0000256" key="6">
    <source>
        <dbReference type="SAM" id="Phobius"/>
    </source>
</evidence>
<keyword evidence="2 6" id="KW-0812">Transmembrane</keyword>
<proteinExistence type="predicted"/>
<dbReference type="InterPro" id="IPR051694">
    <property type="entry name" value="Immunoregulatory_rcpt-like"/>
</dbReference>